<dbReference type="EMBL" id="JAAGVB010000440">
    <property type="protein sequence ID" value="NEW37136.1"/>
    <property type="molecule type" value="Genomic_DNA"/>
</dbReference>
<evidence type="ECO:0008006" key="3">
    <source>
        <dbReference type="Google" id="ProtNLM"/>
    </source>
</evidence>
<gene>
    <name evidence="1" type="ORF">GV791_31970</name>
</gene>
<organism evidence="1 2">
    <name type="scientific">Nocardia cyriacigeorgica</name>
    <dbReference type="NCBI Taxonomy" id="135487"/>
    <lineage>
        <taxon>Bacteria</taxon>
        <taxon>Bacillati</taxon>
        <taxon>Actinomycetota</taxon>
        <taxon>Actinomycetes</taxon>
        <taxon>Mycobacteriales</taxon>
        <taxon>Nocardiaceae</taxon>
        <taxon>Nocardia</taxon>
    </lineage>
</organism>
<sequence>DRTARTTVLARQHAELARRIAEAQASQRMIEHAMECEAEEFTKCPTFRHMVAELIDEPQSPPLVRPDGC</sequence>
<dbReference type="AlphaFoldDB" id="A0A6P1D0Q1"/>
<evidence type="ECO:0000313" key="2">
    <source>
        <dbReference type="Proteomes" id="UP000471166"/>
    </source>
</evidence>
<comment type="caution">
    <text evidence="1">The sequence shown here is derived from an EMBL/GenBank/DDBJ whole genome shotgun (WGS) entry which is preliminary data.</text>
</comment>
<reference evidence="1 2" key="1">
    <citation type="submission" date="2020-01" db="EMBL/GenBank/DDBJ databases">
        <title>Genetics and antimicrobial susceptibilities of Nocardia species isolated from the soil; a comparison with species isolated from humans.</title>
        <authorList>
            <person name="Carrasco G."/>
            <person name="Monzon S."/>
            <person name="Sansegundo M."/>
            <person name="Garcia E."/>
            <person name="Garrido N."/>
            <person name="Medina M.J."/>
            <person name="Villalon P."/>
            <person name="Ramirez-Arocha A.C."/>
            <person name="Jimenez P."/>
            <person name="Cuesta I."/>
            <person name="Valdezate S."/>
        </authorList>
    </citation>
    <scope>NUCLEOTIDE SEQUENCE [LARGE SCALE GENOMIC DNA]</scope>
    <source>
        <strain evidence="1 2">CNM20110626</strain>
    </source>
</reference>
<accession>A0A6P1D0Q1</accession>
<dbReference type="Proteomes" id="UP000471166">
    <property type="component" value="Unassembled WGS sequence"/>
</dbReference>
<evidence type="ECO:0000313" key="1">
    <source>
        <dbReference type="EMBL" id="NEW37136.1"/>
    </source>
</evidence>
<protein>
    <recommendedName>
        <fullName evidence="3">MerR family transcriptional regulator</fullName>
    </recommendedName>
</protein>
<proteinExistence type="predicted"/>
<feature type="non-terminal residue" evidence="1">
    <location>
        <position position="1"/>
    </location>
</feature>
<name>A0A6P1D0Q1_9NOCA</name>